<evidence type="ECO:0008006" key="3">
    <source>
        <dbReference type="Google" id="ProtNLM"/>
    </source>
</evidence>
<evidence type="ECO:0000313" key="2">
    <source>
        <dbReference type="Proteomes" id="UP001476950"/>
    </source>
</evidence>
<proteinExistence type="predicted"/>
<name>A0ABV0KVE9_9CYAN</name>
<organism evidence="1 2">
    <name type="scientific">Stenomitos frigidus AS-A4</name>
    <dbReference type="NCBI Taxonomy" id="2933935"/>
    <lineage>
        <taxon>Bacteria</taxon>
        <taxon>Bacillati</taxon>
        <taxon>Cyanobacteriota</taxon>
        <taxon>Cyanophyceae</taxon>
        <taxon>Leptolyngbyales</taxon>
        <taxon>Leptolyngbyaceae</taxon>
        <taxon>Stenomitos</taxon>
    </lineage>
</organism>
<evidence type="ECO:0000313" key="1">
    <source>
        <dbReference type="EMBL" id="MEP1062219.1"/>
    </source>
</evidence>
<dbReference type="EMBL" id="JAMPLM010000057">
    <property type="protein sequence ID" value="MEP1062219.1"/>
    <property type="molecule type" value="Genomic_DNA"/>
</dbReference>
<dbReference type="RefSeq" id="WP_190452607.1">
    <property type="nucleotide sequence ID" value="NZ_JAMPLM010000057.1"/>
</dbReference>
<dbReference type="Proteomes" id="UP001476950">
    <property type="component" value="Unassembled WGS sequence"/>
</dbReference>
<accession>A0ABV0KVE9</accession>
<comment type="caution">
    <text evidence="1">The sequence shown here is derived from an EMBL/GenBank/DDBJ whole genome shotgun (WGS) entry which is preliminary data.</text>
</comment>
<keyword evidence="2" id="KW-1185">Reference proteome</keyword>
<gene>
    <name evidence="1" type="ORF">NDI38_27995</name>
</gene>
<sequence>MDNFEEQKSVVLNDQASDELSFEELEAINGAGLIDDIGNGIGQAARAVGKGIADLSQIPGRVGRELGRGYREGLRD</sequence>
<reference evidence="1 2" key="1">
    <citation type="submission" date="2022-04" db="EMBL/GenBank/DDBJ databases">
        <title>Positive selection, recombination, and allopatry shape intraspecific diversity of widespread and dominant cyanobacteria.</title>
        <authorList>
            <person name="Wei J."/>
            <person name="Shu W."/>
            <person name="Hu C."/>
        </authorList>
    </citation>
    <scope>NUCLEOTIDE SEQUENCE [LARGE SCALE GENOMIC DNA]</scope>
    <source>
        <strain evidence="1 2">AS-A4</strain>
    </source>
</reference>
<protein>
    <recommendedName>
        <fullName evidence="3">Bacteriocin</fullName>
    </recommendedName>
</protein>